<name>A0A9W9ZBF8_9CNID</name>
<sequence>MSEIKIRWQWLLDDRLNANQKKVIERIACPEYNAPPLVVFGPFGTGKTFTLYQAVRLLVQLDKSHRILLCTHSNRAADIHVELLHDYLTKQNGIPAARPLRVYQPMRRLETASKTARNYCLIKDDVFVLPSRDDIIEHRVVVTTLSTSQVLLDLQVSHGFFTHILIDEAAQALETEALTPLIFAGSNTKVVFTGDHMQMSPEVYSPQARSLGLQKSLAERLFDLYDKHDAGASNVNPKEESNVLFLTENYRCHQDILQFPSDNFYGEKLVARGHASQPAHPKYGPLLFFSARGKEEKGNDNSYINLSEVYEVAKRVKEIADSWPAIWGPKKLSDIAVLSSYRYQVQAIRNSLRKDNDLKDVKVDTIHNVQGEEFRVLFISTVRTFHTCKPQQEELRASGSDRQLYWEFLSDPKLLNTAVTRARCLVAVVGDPVSLCTVGECRSIWRDYIKRCNDKKGLHGTTVDELDKEVNASIASIELNPKAQSFIPNFLPTQDKSSSVDVNEEKEAEGAKESVEETKLEKNADEAQPSESHGKESNNPQKMSGEVTESSDQEDAPCVNTVAQYQEGDDVGDEIEDSGDFQDNLLEDESVFPRDMDEIILAFVKKCEETLQKDAQQTAMFEDSEFPTLQAAKEFKHRGRNIETAEEGQHVSFKGGADIKDLFPEVRVVNGRVEVHLTNIGFYNSPSERAKRIMVSSKQQEFLDPSVLMKLVKDEPQKYIVCNLRLSPEKSQVGYAEIEDTKTPAIHIRGRVRRAFDKDKVVVEMSEKKARPKVDGSEPLVQGRVVGVLEHIIGPHERQFVCTTDYNNPALMVPINKSATKLVNLTDKSCKDIPIYKKDHNERATKVKMMKREKVLSGKYMFVVKYLQWRKDFSYPLGIVVRTLSRGDDFKSSMEIAYAEHAIRRVFKEDTVKYVKEKFPPEWSIPETERNNRTKVIGAITIDPPASLDLDDALTIESTSPSTFVVGIHIADVSFFVKPNTPLDEEAFLRCTSYYPGKEQENIPMLPRELSENFCSLLPNEDRLAVSVFFTLDDEGRITARSSIKRTIVRSCCRLTYAEAQMVIHRNDSSTVHIPKEIMEKIRQLSSLAQKRRFLRLGDRSFDHWQDNESGEYFEAHELVEEMMILSNEEIAKCLSQKSSELAPLRIQLPPKDHRLAEWIEVHGKYAQFSLKFSSLFNNETTDTSPLNVLHDKRTMFKIQRSVWRAMCQAVESRDLERLHHLICNENNHPQIAAAISHFRRIQSESRYVCEGDQPPENIFHYSLGMRCYTHFTSPIRRYVDIVVHRLLLGLQSGSCYSENLPKDDITKVCRRSTFMYGNARKFGKDCKRIHMATQLQQQCRETRVFIESMDHQSISLHITNQEDDHLASKQKRMLLSHLNPVALTEEDENGSRERSIVLKWKFRKYVAPDAKSNITEASGTKLAGYSGIGEVAEIPSDIWLRVLDAVRAKDGDKLTTIIKQTEAKLGIISSTQSSEKPAQNTSPGHVRGVPYKHPHQNNEAAPSSEETVDHFYEKSLTLRKYDFFSLQLCPHMTRGILQPDIQMFKIDAHLTICIEHRRYPRESFAHTARHQASREHYGTIDEYIKAWKPVLAMEAATEAVKENDGFVIENLNVAWEHEDDNVSGLFTLPSSYCASRQLDFYLGDLACVRVPYCDTDSICGETSKQAKPSPDYPCYDENRPTSDVWVAHCIIKKVAHIKEIRKVEVSMELHQTSSNIPERLTNWNSHGCTVELIHRTLPQRRMYAALCSNLKDASELVHAICKGEEPKKGIVLNVILFVFFAYNGILSLSSLPSSSSSSSSSSPSSSSSSSSSLMANYYIYLCLENYGAELPPSLCLLQHGFQKLNQYQEIAVKEALSEPFTLIQGPPGTGKTITGVHIAYWFAERNKKLKSYKVVEKDTGETECAGAYKAPPQVIYCGPSNKSVDVVTEYLLRIPDLKVLRVYSDQVEQKEFPIPNKLKPARATRSDQELKISSDKIRSVSLHHVIRGPECPYSQELRQFEEGFTHDKAKGEIISRKEVEEYRKVSIILCCRRGGLMVSALDSGSNGPGSSPGLGHCVVFLGKTHYFHCASLHPGV</sequence>
<dbReference type="PROSITE" id="PS01175">
    <property type="entry name" value="RIBONUCLEASE_II"/>
    <property type="match status" value="1"/>
</dbReference>
<evidence type="ECO:0000256" key="6">
    <source>
        <dbReference type="SAM" id="MobiDB-lite"/>
    </source>
</evidence>
<feature type="domain" description="RNB" evidence="7">
    <location>
        <begin position="930"/>
        <end position="1294"/>
    </location>
</feature>
<dbReference type="InterPro" id="IPR041679">
    <property type="entry name" value="DNA2/NAM7-like_C"/>
</dbReference>
<dbReference type="SUPFAM" id="SSF50249">
    <property type="entry name" value="Nucleic acid-binding proteins"/>
    <property type="match status" value="2"/>
</dbReference>
<dbReference type="Gene3D" id="3.40.50.300">
    <property type="entry name" value="P-loop containing nucleotide triphosphate hydrolases"/>
    <property type="match status" value="3"/>
</dbReference>
<dbReference type="InterPro" id="IPR012340">
    <property type="entry name" value="NA-bd_OB-fold"/>
</dbReference>
<feature type="compositionally biased region" description="Polar residues" evidence="6">
    <location>
        <begin position="1469"/>
        <end position="1484"/>
    </location>
</feature>
<dbReference type="InterPro" id="IPR056787">
    <property type="entry name" value="OB_HELZ2"/>
</dbReference>
<reference evidence="8" key="1">
    <citation type="submission" date="2023-01" db="EMBL/GenBank/DDBJ databases">
        <title>Genome assembly of the deep-sea coral Lophelia pertusa.</title>
        <authorList>
            <person name="Herrera S."/>
            <person name="Cordes E."/>
        </authorList>
    </citation>
    <scope>NUCLEOTIDE SEQUENCE</scope>
    <source>
        <strain evidence="8">USNM1676648</strain>
        <tissue evidence="8">Polyp</tissue>
    </source>
</reference>
<keyword evidence="4 8" id="KW-0347">Helicase</keyword>
<evidence type="ECO:0000256" key="5">
    <source>
        <dbReference type="ARBA" id="ARBA00022840"/>
    </source>
</evidence>
<dbReference type="InterPro" id="IPR022966">
    <property type="entry name" value="RNase_II/R_CS"/>
</dbReference>
<evidence type="ECO:0000256" key="4">
    <source>
        <dbReference type="ARBA" id="ARBA00022806"/>
    </source>
</evidence>
<dbReference type="InterPro" id="IPR041677">
    <property type="entry name" value="DNA2/NAM7_AAA_11"/>
</dbReference>
<gene>
    <name evidence="8" type="primary">HELZ2_19</name>
    <name evidence="8" type="ORF">OS493_023651</name>
</gene>
<dbReference type="GO" id="GO:0004540">
    <property type="term" value="F:RNA nuclease activity"/>
    <property type="evidence" value="ECO:0007669"/>
    <property type="project" value="InterPro"/>
</dbReference>
<feature type="compositionally biased region" description="Polar residues" evidence="6">
    <location>
        <begin position="488"/>
        <end position="501"/>
    </location>
</feature>
<dbReference type="InterPro" id="IPR001900">
    <property type="entry name" value="RNase_II/R"/>
</dbReference>
<dbReference type="InterPro" id="IPR047187">
    <property type="entry name" value="SF1_C_Upf1"/>
</dbReference>
<feature type="region of interest" description="Disordered" evidence="6">
    <location>
        <begin position="1469"/>
        <end position="1507"/>
    </location>
</feature>
<keyword evidence="3" id="KW-0378">Hydrolase</keyword>
<dbReference type="Pfam" id="PF13087">
    <property type="entry name" value="AAA_12"/>
    <property type="match status" value="1"/>
</dbReference>
<accession>A0A9W9ZBF8</accession>
<comment type="similarity">
    <text evidence="1">Belongs to the DNA2/NAM7 helicase family.</text>
</comment>
<keyword evidence="5" id="KW-0067">ATP-binding</keyword>
<feature type="compositionally biased region" description="Polar residues" evidence="6">
    <location>
        <begin position="537"/>
        <end position="548"/>
    </location>
</feature>
<dbReference type="CDD" id="cd18808">
    <property type="entry name" value="SF1_C_Upf1"/>
    <property type="match status" value="1"/>
</dbReference>
<dbReference type="GO" id="GO:0016787">
    <property type="term" value="F:hydrolase activity"/>
    <property type="evidence" value="ECO:0007669"/>
    <property type="project" value="UniProtKB-KW"/>
</dbReference>
<dbReference type="Pfam" id="PF25049">
    <property type="entry name" value="OB_HELZ2"/>
    <property type="match status" value="1"/>
</dbReference>
<feature type="region of interest" description="Disordered" evidence="6">
    <location>
        <begin position="1793"/>
        <end position="1812"/>
    </location>
</feature>
<dbReference type="SUPFAM" id="SSF52540">
    <property type="entry name" value="P-loop containing nucleoside triphosphate hydrolases"/>
    <property type="match status" value="2"/>
</dbReference>
<dbReference type="GO" id="GO:0005524">
    <property type="term" value="F:ATP binding"/>
    <property type="evidence" value="ECO:0007669"/>
    <property type="project" value="UniProtKB-KW"/>
</dbReference>
<dbReference type="SMART" id="SM00955">
    <property type="entry name" value="RNB"/>
    <property type="match status" value="1"/>
</dbReference>
<evidence type="ECO:0000259" key="7">
    <source>
        <dbReference type="SMART" id="SM00955"/>
    </source>
</evidence>
<dbReference type="Pfam" id="PF13086">
    <property type="entry name" value="AAA_11"/>
    <property type="match status" value="3"/>
</dbReference>
<keyword evidence="9" id="KW-1185">Reference proteome</keyword>
<feature type="region of interest" description="Disordered" evidence="6">
    <location>
        <begin position="488"/>
        <end position="556"/>
    </location>
</feature>
<comment type="caution">
    <text evidence="8">The sequence shown here is derived from an EMBL/GenBank/DDBJ whole genome shotgun (WGS) entry which is preliminary data.</text>
</comment>
<dbReference type="InterPro" id="IPR050534">
    <property type="entry name" value="Coronavir_polyprotein_1ab"/>
</dbReference>
<dbReference type="Proteomes" id="UP001163046">
    <property type="component" value="Unassembled WGS sequence"/>
</dbReference>
<dbReference type="GO" id="GO:0003723">
    <property type="term" value="F:RNA binding"/>
    <property type="evidence" value="ECO:0007669"/>
    <property type="project" value="InterPro"/>
</dbReference>
<dbReference type="PANTHER" id="PTHR43788">
    <property type="entry name" value="DNA2/NAM7 HELICASE FAMILY MEMBER"/>
    <property type="match status" value="1"/>
</dbReference>
<evidence type="ECO:0000256" key="2">
    <source>
        <dbReference type="ARBA" id="ARBA00022741"/>
    </source>
</evidence>
<dbReference type="OrthoDB" id="2285229at2759"/>
<dbReference type="EMBL" id="MU826367">
    <property type="protein sequence ID" value="KAJ7378395.1"/>
    <property type="molecule type" value="Genomic_DNA"/>
</dbReference>
<evidence type="ECO:0000256" key="1">
    <source>
        <dbReference type="ARBA" id="ARBA00007913"/>
    </source>
</evidence>
<dbReference type="Gene3D" id="2.40.50.690">
    <property type="match status" value="1"/>
</dbReference>
<dbReference type="GO" id="GO:0043139">
    <property type="term" value="F:5'-3' DNA helicase activity"/>
    <property type="evidence" value="ECO:0007669"/>
    <property type="project" value="TreeGrafter"/>
</dbReference>
<evidence type="ECO:0000313" key="9">
    <source>
        <dbReference type="Proteomes" id="UP001163046"/>
    </source>
</evidence>
<evidence type="ECO:0000313" key="8">
    <source>
        <dbReference type="EMBL" id="KAJ7378395.1"/>
    </source>
</evidence>
<organism evidence="8 9">
    <name type="scientific">Desmophyllum pertusum</name>
    <dbReference type="NCBI Taxonomy" id="174260"/>
    <lineage>
        <taxon>Eukaryota</taxon>
        <taxon>Metazoa</taxon>
        <taxon>Cnidaria</taxon>
        <taxon>Anthozoa</taxon>
        <taxon>Hexacorallia</taxon>
        <taxon>Scleractinia</taxon>
        <taxon>Caryophylliina</taxon>
        <taxon>Caryophylliidae</taxon>
        <taxon>Desmophyllum</taxon>
    </lineage>
</organism>
<dbReference type="InterPro" id="IPR027417">
    <property type="entry name" value="P-loop_NTPase"/>
</dbReference>
<keyword evidence="2" id="KW-0547">Nucleotide-binding</keyword>
<proteinExistence type="inferred from homology"/>
<evidence type="ECO:0000256" key="3">
    <source>
        <dbReference type="ARBA" id="ARBA00022801"/>
    </source>
</evidence>
<protein>
    <submittedName>
        <fullName evidence="8">Helicase</fullName>
    </submittedName>
</protein>
<dbReference type="PANTHER" id="PTHR43788:SF8">
    <property type="entry name" value="DNA-BINDING PROTEIN SMUBP-2"/>
    <property type="match status" value="1"/>
</dbReference>
<feature type="compositionally biased region" description="Basic and acidic residues" evidence="6">
    <location>
        <begin position="503"/>
        <end position="525"/>
    </location>
</feature>
<dbReference type="FunFam" id="3.40.50.300:FF:000419">
    <property type="entry name" value="Probable helicase with zinc finger domain"/>
    <property type="match status" value="1"/>
</dbReference>
<dbReference type="Pfam" id="PF00773">
    <property type="entry name" value="RNB"/>
    <property type="match status" value="1"/>
</dbReference>